<reference evidence="4" key="1">
    <citation type="submission" date="2016-11" db="UniProtKB">
        <authorList>
            <consortium name="WormBaseParasite"/>
        </authorList>
    </citation>
    <scope>IDENTIFICATION</scope>
</reference>
<evidence type="ECO:0000256" key="1">
    <source>
        <dbReference type="ARBA" id="ARBA00004123"/>
    </source>
</evidence>
<accession>A0A1I7XC92</accession>
<feature type="domain" description="Tc3 transposase DNA binding" evidence="2">
    <location>
        <begin position="15"/>
        <end position="62"/>
    </location>
</feature>
<dbReference type="GO" id="GO:0003677">
    <property type="term" value="F:DNA binding"/>
    <property type="evidence" value="ECO:0007669"/>
    <property type="project" value="InterPro"/>
</dbReference>
<dbReference type="GO" id="GO:0005634">
    <property type="term" value="C:nucleus"/>
    <property type="evidence" value="ECO:0007669"/>
    <property type="project" value="UniProtKB-SubCell"/>
</dbReference>
<dbReference type="Gene3D" id="1.10.10.60">
    <property type="entry name" value="Homeodomain-like"/>
    <property type="match status" value="1"/>
</dbReference>
<name>A0A1I7XC92_HETBA</name>
<dbReference type="InterPro" id="IPR025898">
    <property type="entry name" value="Tc3_transposase_DNA-bd_dom"/>
</dbReference>
<protein>
    <submittedName>
        <fullName evidence="4">HTH_Tnp_Tc3_1 domain-containing protein</fullName>
    </submittedName>
</protein>
<organism evidence="3 4">
    <name type="scientific">Heterorhabditis bacteriophora</name>
    <name type="common">Entomopathogenic nematode worm</name>
    <dbReference type="NCBI Taxonomy" id="37862"/>
    <lineage>
        <taxon>Eukaryota</taxon>
        <taxon>Metazoa</taxon>
        <taxon>Ecdysozoa</taxon>
        <taxon>Nematoda</taxon>
        <taxon>Chromadorea</taxon>
        <taxon>Rhabditida</taxon>
        <taxon>Rhabditina</taxon>
        <taxon>Rhabditomorpha</taxon>
        <taxon>Strongyloidea</taxon>
        <taxon>Heterorhabditidae</taxon>
        <taxon>Heterorhabditis</taxon>
    </lineage>
</organism>
<dbReference type="SUPFAM" id="SSF46689">
    <property type="entry name" value="Homeodomain-like"/>
    <property type="match status" value="1"/>
</dbReference>
<comment type="subcellular location">
    <subcellularLocation>
        <location evidence="1">Nucleus</location>
    </subcellularLocation>
</comment>
<dbReference type="AlphaFoldDB" id="A0A1I7XC92"/>
<dbReference type="InterPro" id="IPR009057">
    <property type="entry name" value="Homeodomain-like_sf"/>
</dbReference>
<proteinExistence type="predicted"/>
<evidence type="ECO:0000259" key="2">
    <source>
        <dbReference type="Pfam" id="PF11427"/>
    </source>
</evidence>
<evidence type="ECO:0000313" key="3">
    <source>
        <dbReference type="Proteomes" id="UP000095283"/>
    </source>
</evidence>
<sequence>MPSVDQFRKPKMACGSLLDDIEKGKILPFPDVGLNRTKIAREIGRSRNVVANFLIAPDEYGSKKSGRRSSKVRNGEKRITIMKSNTTASVDEVRSIYCSTRNNGL</sequence>
<dbReference type="WBParaSite" id="Hba_14978">
    <property type="protein sequence ID" value="Hba_14978"/>
    <property type="gene ID" value="Hba_14978"/>
</dbReference>
<evidence type="ECO:0000313" key="4">
    <source>
        <dbReference type="WBParaSite" id="Hba_14978"/>
    </source>
</evidence>
<dbReference type="Pfam" id="PF11427">
    <property type="entry name" value="HTH_Tnp_Tc3_1"/>
    <property type="match status" value="1"/>
</dbReference>
<keyword evidence="3" id="KW-1185">Reference proteome</keyword>
<dbReference type="Proteomes" id="UP000095283">
    <property type="component" value="Unplaced"/>
</dbReference>